<sequence length="491" mass="55282">MTTPDPEDPSPRPSLEREFAESTSLHGIARVFHASKLLVKTVWIVIMLTCLCVCVWQISDRFYRFLQYKANTQISVEYVGDLPFPAITICNFNRYRQDALAPGDEAVLRHIWSINDHDYDSYGESDVNNDMFQDDLSSDFNYTEFTLRAGFLLDNKTLLRCQWRGKDNSCSAANFSHVFTSYGNCWTFNSGRTGPILTETNPGSGNGLKMYIDIQQSQYTETKNDEAGLKVLVHDQSTPPMVESSGLALSPGVHAFMAVKRHQYLNLEPPYGKCDSSRKLKRFDSYTFDGCNIECRADVVLEKCHCRLVQHPGNEVECTPKEANGCAKKTIADLMSGDIDPYPCNCPVPCNFTSFTTTLSTAFIPNAKIIPLLASLTSYADDPASWGEEDGNLNVSETVFKVGEYIRKNWISLDIFYEDLNYEKFEQTEAITTSALISDIGGQLGLFMGASFITLAEIFSYLGRKMNIWIHRQHRRPQDECKLSTSVTTST</sequence>
<accession>A0A914A188</accession>
<dbReference type="Pfam" id="PF00858">
    <property type="entry name" value="ASC"/>
    <property type="match status" value="1"/>
</dbReference>
<evidence type="ECO:0000256" key="8">
    <source>
        <dbReference type="ARBA" id="ARBA00023136"/>
    </source>
</evidence>
<comment type="subcellular location">
    <subcellularLocation>
        <location evidence="1">Membrane</location>
        <topology evidence="1">Multi-pass membrane protein</topology>
    </subcellularLocation>
</comment>
<evidence type="ECO:0000256" key="5">
    <source>
        <dbReference type="ARBA" id="ARBA00022989"/>
    </source>
</evidence>
<keyword evidence="9" id="KW-0325">Glycoprotein</keyword>
<keyword evidence="10 12" id="KW-0739">Sodium transport</keyword>
<feature type="transmembrane region" description="Helical" evidence="13">
    <location>
        <begin position="444"/>
        <end position="463"/>
    </location>
</feature>
<dbReference type="InterPro" id="IPR001873">
    <property type="entry name" value="ENaC"/>
</dbReference>
<evidence type="ECO:0000256" key="3">
    <source>
        <dbReference type="ARBA" id="ARBA00022461"/>
    </source>
</evidence>
<evidence type="ECO:0000313" key="14">
    <source>
        <dbReference type="EnsemblMetazoa" id="XP_038057116.1"/>
    </source>
</evidence>
<dbReference type="FunFam" id="1.10.287.770:FF:000001">
    <property type="entry name" value="Acid-sensing ion channel subunit 1"/>
    <property type="match status" value="1"/>
</dbReference>
<evidence type="ECO:0000313" key="15">
    <source>
        <dbReference type="Proteomes" id="UP000887568"/>
    </source>
</evidence>
<dbReference type="GO" id="GO:0015280">
    <property type="term" value="F:ligand-gated sodium channel activity"/>
    <property type="evidence" value="ECO:0007669"/>
    <property type="project" value="TreeGrafter"/>
</dbReference>
<keyword evidence="7 12" id="KW-0406">Ion transport</keyword>
<reference evidence="14" key="1">
    <citation type="submission" date="2022-11" db="UniProtKB">
        <authorList>
            <consortium name="EnsemblMetazoa"/>
        </authorList>
    </citation>
    <scope>IDENTIFICATION</scope>
</reference>
<keyword evidence="15" id="KW-1185">Reference proteome</keyword>
<dbReference type="OMA" id="LECRADH"/>
<evidence type="ECO:0000256" key="2">
    <source>
        <dbReference type="ARBA" id="ARBA00022448"/>
    </source>
</evidence>
<evidence type="ECO:0000256" key="1">
    <source>
        <dbReference type="ARBA" id="ARBA00004141"/>
    </source>
</evidence>
<keyword evidence="4 12" id="KW-0812">Transmembrane</keyword>
<dbReference type="GO" id="GO:0005886">
    <property type="term" value="C:plasma membrane"/>
    <property type="evidence" value="ECO:0007669"/>
    <property type="project" value="TreeGrafter"/>
</dbReference>
<dbReference type="PRINTS" id="PR01078">
    <property type="entry name" value="AMINACHANNEL"/>
</dbReference>
<organism evidence="14 15">
    <name type="scientific">Patiria miniata</name>
    <name type="common">Bat star</name>
    <name type="synonym">Asterina miniata</name>
    <dbReference type="NCBI Taxonomy" id="46514"/>
    <lineage>
        <taxon>Eukaryota</taxon>
        <taxon>Metazoa</taxon>
        <taxon>Echinodermata</taxon>
        <taxon>Eleutherozoa</taxon>
        <taxon>Asterozoa</taxon>
        <taxon>Asteroidea</taxon>
        <taxon>Valvatacea</taxon>
        <taxon>Valvatida</taxon>
        <taxon>Asterinidae</taxon>
        <taxon>Patiria</taxon>
    </lineage>
</organism>
<keyword evidence="5 13" id="KW-1133">Transmembrane helix</keyword>
<feature type="transmembrane region" description="Helical" evidence="13">
    <location>
        <begin position="37"/>
        <end position="58"/>
    </location>
</feature>
<dbReference type="OrthoDB" id="6021021at2759"/>
<dbReference type="Gene3D" id="2.60.470.10">
    <property type="entry name" value="Acid-sensing ion channels like domains"/>
    <property type="match status" value="1"/>
</dbReference>
<dbReference type="Gene3D" id="1.10.287.770">
    <property type="entry name" value="YojJ-like"/>
    <property type="match status" value="1"/>
</dbReference>
<evidence type="ECO:0000256" key="13">
    <source>
        <dbReference type="SAM" id="Phobius"/>
    </source>
</evidence>
<evidence type="ECO:0000256" key="7">
    <source>
        <dbReference type="ARBA" id="ARBA00023065"/>
    </source>
</evidence>
<evidence type="ECO:0000256" key="4">
    <source>
        <dbReference type="ARBA" id="ARBA00022692"/>
    </source>
</evidence>
<dbReference type="AlphaFoldDB" id="A0A914A188"/>
<keyword evidence="6" id="KW-0915">Sodium</keyword>
<name>A0A914A188_PATMI</name>
<keyword evidence="8 13" id="KW-0472">Membrane</keyword>
<dbReference type="GeneID" id="119728795"/>
<dbReference type="RefSeq" id="XP_038057116.1">
    <property type="nucleotide sequence ID" value="XM_038201188.1"/>
</dbReference>
<evidence type="ECO:0000256" key="10">
    <source>
        <dbReference type="ARBA" id="ARBA00023201"/>
    </source>
</evidence>
<comment type="similarity">
    <text evidence="12">Belongs to the amiloride-sensitive sodium channel (TC 1.A.6) family.</text>
</comment>
<keyword evidence="11 12" id="KW-0407">Ion channel</keyword>
<evidence type="ECO:0000256" key="11">
    <source>
        <dbReference type="ARBA" id="ARBA00023303"/>
    </source>
</evidence>
<dbReference type="EnsemblMetazoa" id="XM_038201188.1">
    <property type="protein sequence ID" value="XP_038057116.1"/>
    <property type="gene ID" value="LOC119728795"/>
</dbReference>
<keyword evidence="3 12" id="KW-0894">Sodium channel</keyword>
<dbReference type="PANTHER" id="PTHR11690:SF286">
    <property type="entry name" value="ACID-SENSING ION CHANNEL 5"/>
    <property type="match status" value="1"/>
</dbReference>
<evidence type="ECO:0000256" key="12">
    <source>
        <dbReference type="RuleBase" id="RU000679"/>
    </source>
</evidence>
<evidence type="ECO:0000256" key="6">
    <source>
        <dbReference type="ARBA" id="ARBA00023053"/>
    </source>
</evidence>
<evidence type="ECO:0000256" key="9">
    <source>
        <dbReference type="ARBA" id="ARBA00023180"/>
    </source>
</evidence>
<dbReference type="Proteomes" id="UP000887568">
    <property type="component" value="Unplaced"/>
</dbReference>
<dbReference type="PANTHER" id="PTHR11690">
    <property type="entry name" value="AMILORIDE-SENSITIVE SODIUM CHANNEL-RELATED"/>
    <property type="match status" value="1"/>
</dbReference>
<keyword evidence="2 12" id="KW-0813">Transport</keyword>
<protein>
    <submittedName>
        <fullName evidence="14">Uncharacterized protein</fullName>
    </submittedName>
</protein>
<proteinExistence type="inferred from homology"/>